<proteinExistence type="inferred from homology"/>
<feature type="domain" description="Tryptophan synthase beta chain-like PALP" evidence="4">
    <location>
        <begin position="9"/>
        <end position="313"/>
    </location>
</feature>
<dbReference type="InterPro" id="IPR036052">
    <property type="entry name" value="TrpB-like_PALP_sf"/>
</dbReference>
<accession>A0A3B0SQY3</accession>
<dbReference type="AlphaFoldDB" id="A0A3B0SQY3"/>
<dbReference type="Gene3D" id="3.40.50.1100">
    <property type="match status" value="2"/>
</dbReference>
<keyword evidence="3" id="KW-0663">Pyridoxal phosphate</keyword>
<sequence length="348" mass="36641">MTRIHDSILSTIGNTPIIRINRLGPEGVNLYVKCEAFNPLGSVKDRLALGVIEAAEKSGDLKPGQTVVEATSGNTGIGLAMVCAAKGYPLVVTMAESFSVERRKLMRFLGAKVILTPAPAKGTGMVEKAKELADKNGWFLTRQFENEANPAIHEHTTGPEIIAAFKGEKLDYWVTGFGTGGTLTGVARVLKKQSPATKIIVCEPPDAAMLSSGVDQERNADGSPAASHPAWKPHPIQGWSPDFIPKIASEAVAAGVIDQIITTPAAEAMKWSQALAQKEGIFTGISAGATFAAAIEIAGSAGKGANILCMLPDTGERYLSTPLFADVEAEMSAEEIDIARSTPGFQLA</sequence>
<reference evidence="5" key="1">
    <citation type="submission" date="2018-06" db="EMBL/GenBank/DDBJ databases">
        <authorList>
            <person name="Zhirakovskaya E."/>
        </authorList>
    </citation>
    <scope>NUCLEOTIDE SEQUENCE</scope>
</reference>
<comment type="similarity">
    <text evidence="2">Belongs to the cysteine synthase/cystathionine beta-synthase family.</text>
</comment>
<dbReference type="InterPro" id="IPR005856">
    <property type="entry name" value="Cys_synth"/>
</dbReference>
<dbReference type="GO" id="GO:0004124">
    <property type="term" value="F:cysteine synthase activity"/>
    <property type="evidence" value="ECO:0007669"/>
    <property type="project" value="UniProtKB-EC"/>
</dbReference>
<name>A0A3B0SQY3_9ZZZZ</name>
<protein>
    <submittedName>
        <fullName evidence="5">Cysteine synthase</fullName>
        <ecNumber evidence="5">2.5.1.47</ecNumber>
    </submittedName>
</protein>
<dbReference type="EC" id="2.5.1.47" evidence="5"/>
<organism evidence="5">
    <name type="scientific">hydrothermal vent metagenome</name>
    <dbReference type="NCBI Taxonomy" id="652676"/>
    <lineage>
        <taxon>unclassified sequences</taxon>
        <taxon>metagenomes</taxon>
        <taxon>ecological metagenomes</taxon>
    </lineage>
</organism>
<dbReference type="InterPro" id="IPR050214">
    <property type="entry name" value="Cys_Synth/Cystath_Beta-Synth"/>
</dbReference>
<dbReference type="NCBIfam" id="TIGR01139">
    <property type="entry name" value="cysK"/>
    <property type="match status" value="1"/>
</dbReference>
<dbReference type="InterPro" id="IPR001926">
    <property type="entry name" value="TrpB-like_PALP"/>
</dbReference>
<dbReference type="InterPro" id="IPR005859">
    <property type="entry name" value="CysK"/>
</dbReference>
<dbReference type="EMBL" id="UOEH01000261">
    <property type="protein sequence ID" value="VAV98813.1"/>
    <property type="molecule type" value="Genomic_DNA"/>
</dbReference>
<evidence type="ECO:0000256" key="3">
    <source>
        <dbReference type="ARBA" id="ARBA00022898"/>
    </source>
</evidence>
<dbReference type="SUPFAM" id="SSF53686">
    <property type="entry name" value="Tryptophan synthase beta subunit-like PLP-dependent enzymes"/>
    <property type="match status" value="1"/>
</dbReference>
<comment type="cofactor">
    <cofactor evidence="1">
        <name>pyridoxal 5'-phosphate</name>
        <dbReference type="ChEBI" id="CHEBI:597326"/>
    </cofactor>
</comment>
<evidence type="ECO:0000256" key="1">
    <source>
        <dbReference type="ARBA" id="ARBA00001933"/>
    </source>
</evidence>
<dbReference type="NCBIfam" id="TIGR01136">
    <property type="entry name" value="cysKM"/>
    <property type="match status" value="1"/>
</dbReference>
<dbReference type="Pfam" id="PF00291">
    <property type="entry name" value="PALP"/>
    <property type="match status" value="1"/>
</dbReference>
<dbReference type="FunFam" id="3.40.50.1100:FF:000003">
    <property type="entry name" value="Cystathionine beta-synthase"/>
    <property type="match status" value="1"/>
</dbReference>
<dbReference type="PANTHER" id="PTHR10314">
    <property type="entry name" value="CYSTATHIONINE BETA-SYNTHASE"/>
    <property type="match status" value="1"/>
</dbReference>
<dbReference type="CDD" id="cd01561">
    <property type="entry name" value="CBS_like"/>
    <property type="match status" value="1"/>
</dbReference>
<evidence type="ECO:0000256" key="2">
    <source>
        <dbReference type="ARBA" id="ARBA00007103"/>
    </source>
</evidence>
<evidence type="ECO:0000259" key="4">
    <source>
        <dbReference type="Pfam" id="PF00291"/>
    </source>
</evidence>
<keyword evidence="5" id="KW-0808">Transferase</keyword>
<gene>
    <name evidence="5" type="ORF">MNBD_ALPHA05-844</name>
</gene>
<dbReference type="GO" id="GO:0006535">
    <property type="term" value="P:cysteine biosynthetic process from serine"/>
    <property type="evidence" value="ECO:0007669"/>
    <property type="project" value="InterPro"/>
</dbReference>
<evidence type="ECO:0000313" key="5">
    <source>
        <dbReference type="EMBL" id="VAV98813.1"/>
    </source>
</evidence>